<dbReference type="GO" id="GO:0017056">
    <property type="term" value="F:structural constituent of nuclear pore"/>
    <property type="evidence" value="ECO:0007669"/>
    <property type="project" value="TreeGrafter"/>
</dbReference>
<evidence type="ECO:0000256" key="5">
    <source>
        <dbReference type="SAM" id="MobiDB-lite"/>
    </source>
</evidence>
<evidence type="ECO:0000313" key="8">
    <source>
        <dbReference type="Proteomes" id="UP000243876"/>
    </source>
</evidence>
<gene>
    <name evidence="7" type="primary">SPOSA6832_04743</name>
</gene>
<organism evidence="7 8">
    <name type="scientific">Sporidiobolus salmonicolor</name>
    <name type="common">Yeast-like fungus</name>
    <name type="synonym">Sporobolomyces salmonicolor</name>
    <dbReference type="NCBI Taxonomy" id="5005"/>
    <lineage>
        <taxon>Eukaryota</taxon>
        <taxon>Fungi</taxon>
        <taxon>Dikarya</taxon>
        <taxon>Basidiomycota</taxon>
        <taxon>Pucciniomycotina</taxon>
        <taxon>Microbotryomycetes</taxon>
        <taxon>Sporidiobolales</taxon>
        <taxon>Sporidiobolaceae</taxon>
        <taxon>Sporobolomyces</taxon>
    </lineage>
</organism>
<feature type="compositionally biased region" description="Low complexity" evidence="5">
    <location>
        <begin position="1"/>
        <end position="32"/>
    </location>
</feature>
<protein>
    <submittedName>
        <fullName evidence="7">SPOSA6832_04743-mRNA-1:cds</fullName>
    </submittedName>
</protein>
<keyword evidence="3" id="KW-0811">Translocation</keyword>
<evidence type="ECO:0000256" key="1">
    <source>
        <dbReference type="ARBA" id="ARBA00004567"/>
    </source>
</evidence>
<reference evidence="8" key="1">
    <citation type="submission" date="2015-02" db="EMBL/GenBank/DDBJ databases">
        <authorList>
            <person name="Gon?alves P."/>
        </authorList>
    </citation>
    <scope>NUCLEOTIDE SEQUENCE [LARGE SCALE GENOMIC DNA]</scope>
</reference>
<dbReference type="Pfam" id="PF13634">
    <property type="entry name" value="Nucleoporin_FG"/>
    <property type="match status" value="1"/>
</dbReference>
<dbReference type="InterPro" id="IPR024864">
    <property type="entry name" value="Nup54/Nup57/Nup44"/>
</dbReference>
<dbReference type="OrthoDB" id="6162375at2759"/>
<dbReference type="Proteomes" id="UP000243876">
    <property type="component" value="Unassembled WGS sequence"/>
</dbReference>
<dbReference type="InterPro" id="IPR025574">
    <property type="entry name" value="Nucleoporin_FG_rpt"/>
</dbReference>
<sequence>MSFSFGFGAPAASSASSFFGSTTASAPAAAPSLFGSTPAAQPAAGTSLFGNTATSAPTPSGGLFGSSQPAAGSTGLFGAPKPATTSLFGASQPSSTPSLFGTTTSQPAAAPSLFGQSQPAGQTTSLFGQPTQQQQQQQQQQPSLFGQSQPAQPAVTSAPLFGQSQTAASNSLFGSKPASTSLFGSSAPVSAPPAPAVPVPKLGEPYPPPSPNEAPIESRIEAIKAAWDPQNPKCRFQTYFYNEPTPPNTVQMYGRPPNGTDEKAWQKAVRENPDPDHLVPAIAVGFPALQKRIEHQQRQSASHQALLTEVHTHLDSLASTHSLTTSLRTLRAQQNATALASRLMALVAKASALSPSRNSSVKREEEELRIALEGIKGEVERVRGRANEMWAGVGALKARKMEGEATEWAVADEEGLKKILEILTSQQTGLDHLTRTLSQMTADVDVMNEAFGLPAKGGSSVAPR</sequence>
<dbReference type="GO" id="GO:0036228">
    <property type="term" value="P:protein localization to nuclear inner membrane"/>
    <property type="evidence" value="ECO:0007669"/>
    <property type="project" value="TreeGrafter"/>
</dbReference>
<feature type="compositionally biased region" description="Polar residues" evidence="5">
    <location>
        <begin position="114"/>
        <end position="123"/>
    </location>
</feature>
<keyword evidence="8" id="KW-1185">Reference proteome</keyword>
<dbReference type="GO" id="GO:0006999">
    <property type="term" value="P:nuclear pore organization"/>
    <property type="evidence" value="ECO:0007669"/>
    <property type="project" value="TreeGrafter"/>
</dbReference>
<feature type="domain" description="Nucleoporin Nup54 alpha-helical" evidence="6">
    <location>
        <begin position="256"/>
        <end position="391"/>
    </location>
</feature>
<dbReference type="AlphaFoldDB" id="A0A0D6ESY2"/>
<dbReference type="PANTHER" id="PTHR13000">
    <property type="entry name" value="NUCLEOPORIN P54"/>
    <property type="match status" value="1"/>
</dbReference>
<comment type="subcellular location">
    <subcellularLocation>
        <location evidence="1">Nucleus</location>
        <location evidence="1">Nuclear pore complex</location>
    </subcellularLocation>
</comment>
<evidence type="ECO:0000313" key="7">
    <source>
        <dbReference type="EMBL" id="CEQ42891.1"/>
    </source>
</evidence>
<keyword evidence="3" id="KW-0509">mRNA transport</keyword>
<evidence type="ECO:0000256" key="2">
    <source>
        <dbReference type="ARBA" id="ARBA00022448"/>
    </source>
</evidence>
<keyword evidence="2" id="KW-0813">Transport</keyword>
<evidence type="ECO:0000259" key="6">
    <source>
        <dbReference type="Pfam" id="PF13874"/>
    </source>
</evidence>
<dbReference type="EMBL" id="CENE01000039">
    <property type="protein sequence ID" value="CEQ42891.1"/>
    <property type="molecule type" value="Genomic_DNA"/>
</dbReference>
<dbReference type="GO" id="GO:0044613">
    <property type="term" value="C:nuclear pore central transport channel"/>
    <property type="evidence" value="ECO:0007669"/>
    <property type="project" value="TreeGrafter"/>
</dbReference>
<feature type="region of interest" description="Disordered" evidence="5">
    <location>
        <begin position="1"/>
        <end position="155"/>
    </location>
</feature>
<feature type="compositionally biased region" description="Polar residues" evidence="5">
    <location>
        <begin position="83"/>
        <end position="107"/>
    </location>
</feature>
<feature type="compositionally biased region" description="Polar residues" evidence="5">
    <location>
        <begin position="48"/>
        <end position="58"/>
    </location>
</feature>
<evidence type="ECO:0000256" key="4">
    <source>
        <dbReference type="ARBA" id="ARBA00023242"/>
    </source>
</evidence>
<keyword evidence="3" id="KW-0906">Nuclear pore complex</keyword>
<evidence type="ECO:0000256" key="3">
    <source>
        <dbReference type="ARBA" id="ARBA00023132"/>
    </source>
</evidence>
<dbReference type="GO" id="GO:0006607">
    <property type="term" value="P:NLS-bearing protein import into nucleus"/>
    <property type="evidence" value="ECO:0007669"/>
    <property type="project" value="TreeGrafter"/>
</dbReference>
<dbReference type="InterPro" id="IPR025712">
    <property type="entry name" value="Nup54_alpha-helical_dom"/>
</dbReference>
<name>A0A0D6ESY2_SPOSA</name>
<keyword evidence="4" id="KW-0539">Nucleus</keyword>
<accession>A0A0D6ESY2</accession>
<keyword evidence="3" id="KW-0653">Protein transport</keyword>
<proteinExistence type="predicted"/>
<dbReference type="Pfam" id="PF13874">
    <property type="entry name" value="Nup54"/>
    <property type="match status" value="1"/>
</dbReference>
<dbReference type="PANTHER" id="PTHR13000:SF0">
    <property type="entry name" value="NUCLEOPORIN P54"/>
    <property type="match status" value="1"/>
</dbReference>
<feature type="compositionally biased region" description="Low complexity" evidence="5">
    <location>
        <begin position="124"/>
        <end position="149"/>
    </location>
</feature>